<keyword evidence="1" id="KW-0472">Membrane</keyword>
<accession>A0A177B1Z3</accession>
<keyword evidence="2" id="KW-0732">Signal</keyword>
<evidence type="ECO:0000313" key="4">
    <source>
        <dbReference type="Proteomes" id="UP000078046"/>
    </source>
</evidence>
<organism evidence="3 4">
    <name type="scientific">Intoshia linei</name>
    <dbReference type="NCBI Taxonomy" id="1819745"/>
    <lineage>
        <taxon>Eukaryota</taxon>
        <taxon>Metazoa</taxon>
        <taxon>Spiralia</taxon>
        <taxon>Lophotrochozoa</taxon>
        <taxon>Mesozoa</taxon>
        <taxon>Orthonectida</taxon>
        <taxon>Rhopaluridae</taxon>
        <taxon>Intoshia</taxon>
    </lineage>
</organism>
<keyword evidence="1" id="KW-1133">Transmembrane helix</keyword>
<reference evidence="3 4" key="1">
    <citation type="submission" date="2016-04" db="EMBL/GenBank/DDBJ databases">
        <title>The genome of Intoshia linei affirms orthonectids as highly simplified spiralians.</title>
        <authorList>
            <person name="Mikhailov K.V."/>
            <person name="Slusarev G.S."/>
            <person name="Nikitin M.A."/>
            <person name="Logacheva M.D."/>
            <person name="Penin A."/>
            <person name="Aleoshin V."/>
            <person name="Panchin Y.V."/>
        </authorList>
    </citation>
    <scope>NUCLEOTIDE SEQUENCE [LARGE SCALE GENOMIC DNA]</scope>
    <source>
        <strain evidence="3">Intl2013</strain>
        <tissue evidence="3">Whole animal</tissue>
    </source>
</reference>
<evidence type="ECO:0000256" key="1">
    <source>
        <dbReference type="SAM" id="Phobius"/>
    </source>
</evidence>
<name>A0A177B1Z3_9BILA</name>
<dbReference type="EMBL" id="LWCA01000472">
    <property type="protein sequence ID" value="OAF68299.1"/>
    <property type="molecule type" value="Genomic_DNA"/>
</dbReference>
<dbReference type="AlphaFoldDB" id="A0A177B1Z3"/>
<gene>
    <name evidence="3" type="ORF">A3Q56_03928</name>
</gene>
<protein>
    <submittedName>
        <fullName evidence="3">Uncharacterized protein</fullName>
    </submittedName>
</protein>
<feature type="chain" id="PRO_5008056837" evidence="2">
    <location>
        <begin position="19"/>
        <end position="56"/>
    </location>
</feature>
<proteinExistence type="predicted"/>
<dbReference type="Proteomes" id="UP000078046">
    <property type="component" value="Unassembled WGS sequence"/>
</dbReference>
<comment type="caution">
    <text evidence="3">The sequence shown here is derived from an EMBL/GenBank/DDBJ whole genome shotgun (WGS) entry which is preliminary data.</text>
</comment>
<evidence type="ECO:0000313" key="3">
    <source>
        <dbReference type="EMBL" id="OAF68299.1"/>
    </source>
</evidence>
<sequence>MMLTPISHFAILYSLIFAYLICVTQSPVNIIENIASKVDESSATRSEVQIANTKFG</sequence>
<feature type="signal peptide" evidence="2">
    <location>
        <begin position="1"/>
        <end position="18"/>
    </location>
</feature>
<feature type="transmembrane region" description="Helical" evidence="1">
    <location>
        <begin position="6"/>
        <end position="23"/>
    </location>
</feature>
<keyword evidence="4" id="KW-1185">Reference proteome</keyword>
<keyword evidence="1" id="KW-0812">Transmembrane</keyword>
<evidence type="ECO:0000256" key="2">
    <source>
        <dbReference type="SAM" id="SignalP"/>
    </source>
</evidence>